<keyword evidence="8 9" id="KW-0539">Nucleus</keyword>
<dbReference type="Gene3D" id="1.10.565.10">
    <property type="entry name" value="Retinoid X Receptor"/>
    <property type="match status" value="1"/>
</dbReference>
<dbReference type="Pfam" id="PF00105">
    <property type="entry name" value="zf-C4"/>
    <property type="match status" value="2"/>
</dbReference>
<dbReference type="InterPro" id="IPR050234">
    <property type="entry name" value="Nuclear_hormone_rcpt_NR1"/>
</dbReference>
<feature type="domain" description="NR LBD" evidence="12">
    <location>
        <begin position="408"/>
        <end position="646"/>
    </location>
</feature>
<evidence type="ECO:0000313" key="14">
    <source>
        <dbReference type="Proteomes" id="UP000549394"/>
    </source>
</evidence>
<feature type="compositionally biased region" description="Polar residues" evidence="10">
    <location>
        <begin position="332"/>
        <end position="341"/>
    </location>
</feature>
<evidence type="ECO:0000256" key="1">
    <source>
        <dbReference type="ARBA" id="ARBA00022723"/>
    </source>
</evidence>
<keyword evidence="7 9" id="KW-0675">Receptor</keyword>
<keyword evidence="1 9" id="KW-0479">Metal-binding</keyword>
<evidence type="ECO:0000256" key="6">
    <source>
        <dbReference type="ARBA" id="ARBA00023163"/>
    </source>
</evidence>
<dbReference type="PROSITE" id="PS00031">
    <property type="entry name" value="NUCLEAR_REC_DBD_1"/>
    <property type="match status" value="1"/>
</dbReference>
<dbReference type="InterPro" id="IPR001723">
    <property type="entry name" value="Nuclear_hrmn_rcpt"/>
</dbReference>
<dbReference type="SMART" id="SM00430">
    <property type="entry name" value="HOLI"/>
    <property type="match status" value="1"/>
</dbReference>
<keyword evidence="4 9" id="KW-0805">Transcription regulation</keyword>
<protein>
    <submittedName>
        <fullName evidence="13">DgyrCDS9955</fullName>
    </submittedName>
</protein>
<evidence type="ECO:0000256" key="8">
    <source>
        <dbReference type="ARBA" id="ARBA00023242"/>
    </source>
</evidence>
<dbReference type="PROSITE" id="PS51843">
    <property type="entry name" value="NR_LBD"/>
    <property type="match status" value="1"/>
</dbReference>
<evidence type="ECO:0000256" key="2">
    <source>
        <dbReference type="ARBA" id="ARBA00022771"/>
    </source>
</evidence>
<feature type="compositionally biased region" description="Polar residues" evidence="10">
    <location>
        <begin position="83"/>
        <end position="96"/>
    </location>
</feature>
<evidence type="ECO:0000256" key="9">
    <source>
        <dbReference type="RuleBase" id="RU004334"/>
    </source>
</evidence>
<dbReference type="PANTHER" id="PTHR24082">
    <property type="entry name" value="NUCLEAR HORMONE RECEPTOR"/>
    <property type="match status" value="1"/>
</dbReference>
<dbReference type="Proteomes" id="UP000549394">
    <property type="component" value="Unassembled WGS sequence"/>
</dbReference>
<feature type="compositionally biased region" description="Basic and acidic residues" evidence="10">
    <location>
        <begin position="23"/>
        <end position="45"/>
    </location>
</feature>
<evidence type="ECO:0000259" key="12">
    <source>
        <dbReference type="PROSITE" id="PS51843"/>
    </source>
</evidence>
<dbReference type="GO" id="GO:0000978">
    <property type="term" value="F:RNA polymerase II cis-regulatory region sequence-specific DNA binding"/>
    <property type="evidence" value="ECO:0007669"/>
    <property type="project" value="TreeGrafter"/>
</dbReference>
<evidence type="ECO:0000256" key="5">
    <source>
        <dbReference type="ARBA" id="ARBA00023125"/>
    </source>
</evidence>
<reference evidence="13 14" key="1">
    <citation type="submission" date="2020-08" db="EMBL/GenBank/DDBJ databases">
        <authorList>
            <person name="Hejnol A."/>
        </authorList>
    </citation>
    <scope>NUCLEOTIDE SEQUENCE [LARGE SCALE GENOMIC DNA]</scope>
</reference>
<dbReference type="PRINTS" id="PR00398">
    <property type="entry name" value="STRDHORMONER"/>
</dbReference>
<dbReference type="GO" id="GO:0045944">
    <property type="term" value="P:positive regulation of transcription by RNA polymerase II"/>
    <property type="evidence" value="ECO:0007669"/>
    <property type="project" value="TreeGrafter"/>
</dbReference>
<feature type="domain" description="Nuclear receptor" evidence="11">
    <location>
        <begin position="232"/>
        <end position="309"/>
    </location>
</feature>
<keyword evidence="2 9" id="KW-0863">Zinc-finger</keyword>
<dbReference type="SUPFAM" id="SSF48508">
    <property type="entry name" value="Nuclear receptor ligand-binding domain"/>
    <property type="match status" value="1"/>
</dbReference>
<evidence type="ECO:0000256" key="7">
    <source>
        <dbReference type="ARBA" id="ARBA00023170"/>
    </source>
</evidence>
<dbReference type="InterPro" id="IPR000536">
    <property type="entry name" value="Nucl_hrmn_rcpt_lig-bd"/>
</dbReference>
<evidence type="ECO:0000256" key="10">
    <source>
        <dbReference type="SAM" id="MobiDB-lite"/>
    </source>
</evidence>
<dbReference type="AlphaFoldDB" id="A0A7I8VYN6"/>
<dbReference type="GO" id="GO:0004879">
    <property type="term" value="F:nuclear receptor activity"/>
    <property type="evidence" value="ECO:0007669"/>
    <property type="project" value="TreeGrafter"/>
</dbReference>
<comment type="similarity">
    <text evidence="9">Belongs to the nuclear hormone receptor family.</text>
</comment>
<evidence type="ECO:0000256" key="4">
    <source>
        <dbReference type="ARBA" id="ARBA00023015"/>
    </source>
</evidence>
<evidence type="ECO:0000313" key="13">
    <source>
        <dbReference type="EMBL" id="CAD5121447.1"/>
    </source>
</evidence>
<dbReference type="GO" id="GO:0030154">
    <property type="term" value="P:cell differentiation"/>
    <property type="evidence" value="ECO:0007669"/>
    <property type="project" value="TreeGrafter"/>
</dbReference>
<dbReference type="EMBL" id="CAJFCJ010000014">
    <property type="protein sequence ID" value="CAD5121447.1"/>
    <property type="molecule type" value="Genomic_DNA"/>
</dbReference>
<proteinExistence type="inferred from homology"/>
<name>A0A7I8VYN6_9ANNE</name>
<feature type="region of interest" description="Disordered" evidence="10">
    <location>
        <begin position="1"/>
        <end position="137"/>
    </location>
</feature>
<dbReference type="PROSITE" id="PS51030">
    <property type="entry name" value="NUCLEAR_REC_DBD_2"/>
    <property type="match status" value="2"/>
</dbReference>
<dbReference type="InterPro" id="IPR001628">
    <property type="entry name" value="Znf_hrmn_rcpt"/>
</dbReference>
<dbReference type="GO" id="GO:0009755">
    <property type="term" value="P:hormone-mediated signaling pathway"/>
    <property type="evidence" value="ECO:0007669"/>
    <property type="project" value="TreeGrafter"/>
</dbReference>
<dbReference type="InterPro" id="IPR013088">
    <property type="entry name" value="Znf_NHR/GATA"/>
</dbReference>
<organism evidence="13 14">
    <name type="scientific">Dimorphilus gyrociliatus</name>
    <dbReference type="NCBI Taxonomy" id="2664684"/>
    <lineage>
        <taxon>Eukaryota</taxon>
        <taxon>Metazoa</taxon>
        <taxon>Spiralia</taxon>
        <taxon>Lophotrochozoa</taxon>
        <taxon>Annelida</taxon>
        <taxon>Polychaeta</taxon>
        <taxon>Polychaeta incertae sedis</taxon>
        <taxon>Dinophilidae</taxon>
        <taxon>Dimorphilus</taxon>
    </lineage>
</organism>
<dbReference type="GO" id="GO:0008270">
    <property type="term" value="F:zinc ion binding"/>
    <property type="evidence" value="ECO:0007669"/>
    <property type="project" value="UniProtKB-KW"/>
</dbReference>
<dbReference type="CDD" id="cd07179">
    <property type="entry name" value="2DBD_NR_DBD2"/>
    <property type="match status" value="1"/>
</dbReference>
<dbReference type="SMART" id="SM00399">
    <property type="entry name" value="ZnF_C4"/>
    <property type="match status" value="2"/>
</dbReference>
<dbReference type="GO" id="GO:0000122">
    <property type="term" value="P:negative regulation of transcription by RNA polymerase II"/>
    <property type="evidence" value="ECO:0007669"/>
    <property type="project" value="TreeGrafter"/>
</dbReference>
<dbReference type="PRINTS" id="PR00047">
    <property type="entry name" value="STROIDFINGER"/>
</dbReference>
<feature type="domain" description="Nuclear receptor" evidence="11">
    <location>
        <begin position="148"/>
        <end position="224"/>
    </location>
</feature>
<dbReference type="Gene3D" id="3.30.50.10">
    <property type="entry name" value="Erythroid Transcription Factor GATA-1, subunit A"/>
    <property type="match status" value="2"/>
</dbReference>
<evidence type="ECO:0000256" key="3">
    <source>
        <dbReference type="ARBA" id="ARBA00022833"/>
    </source>
</evidence>
<dbReference type="Pfam" id="PF00104">
    <property type="entry name" value="Hormone_recep"/>
    <property type="match status" value="1"/>
</dbReference>
<dbReference type="OrthoDB" id="5771769at2759"/>
<dbReference type="SUPFAM" id="SSF57716">
    <property type="entry name" value="Glucocorticoid receptor-like (DNA-binding domain)"/>
    <property type="match status" value="2"/>
</dbReference>
<feature type="compositionally biased region" description="Polar residues" evidence="10">
    <location>
        <begin position="47"/>
        <end position="61"/>
    </location>
</feature>
<accession>A0A7I8VYN6</accession>
<keyword evidence="3 9" id="KW-0862">Zinc</keyword>
<dbReference type="InterPro" id="IPR035500">
    <property type="entry name" value="NHR-like_dom_sf"/>
</dbReference>
<sequence>MEDEERRKRKAIDLTNNSQQKRALKEDNSSLDTEDHYNKDLEDSYKVTPNGNGLPLTSNSYHGLFEQVTHTDRHTSPYKPYNSPVNHHSSEQQSLLIKTEPAESESFGIDGHYQPSPNFSSSVGRRPSGDEGAPTSSHVYAQNKNVERTLCQVCNDVAAGFHCGAYVCEACKKFFVRCQKQQNVKFACQRNRDCVVTKETRTQCQSCRYQKCIQLGMYRPGQKGFLDAKISNIPCKVCGAPSSGYHFGAITCEGCKGFFRRTVRERDSCKYVCARNGRCTITTATRNMCKFCRYQKCRGVGMTPEGSRIGRQPNSVKHATMLELENLRSEGRTTAPSNAIADSTPGPPPTHPSLTQSIPHLHTQHLHNPQQPIPPPAPYLPSSTQSTSVVQNLVPQPSILPRMAKDHSMTALSEILMTAYKELLVICNRDQRAVPIQPPGTSFTVVWQGVMKMFALHAQGVLRFAKKVPGFKDIHVEDQIVMVQFATYQIVMIMLAMDYNIERREYNYFNLSPSEKETMLTTFTPLRSLLMHFHKIGFDVKRLQLDDIEVAVLCAIVLITNVPENEFKTGKQIIETVSAIQHGFLRRYCESKFRNAELGLSRQNDMLSLLTDLKETNNQHRLAVHRIKEDHTELTFPQLYVEMFFTDDSASLPSAV</sequence>
<keyword evidence="6 9" id="KW-0804">Transcription</keyword>
<feature type="region of interest" description="Disordered" evidence="10">
    <location>
        <begin position="329"/>
        <end position="385"/>
    </location>
</feature>
<comment type="subcellular location">
    <subcellularLocation>
        <location evidence="9">Nucleus</location>
    </subcellularLocation>
</comment>
<dbReference type="PANTHER" id="PTHR24082:SF473">
    <property type="entry name" value="ECDYSONE-INDUCED PROTEIN 75B, ISOFORM B"/>
    <property type="match status" value="1"/>
</dbReference>
<comment type="caution">
    <text evidence="13">The sequence shown here is derived from an EMBL/GenBank/DDBJ whole genome shotgun (WGS) entry which is preliminary data.</text>
</comment>
<keyword evidence="14" id="KW-1185">Reference proteome</keyword>
<evidence type="ECO:0000259" key="11">
    <source>
        <dbReference type="PROSITE" id="PS51030"/>
    </source>
</evidence>
<dbReference type="GO" id="GO:0005634">
    <property type="term" value="C:nucleus"/>
    <property type="evidence" value="ECO:0007669"/>
    <property type="project" value="UniProtKB-SubCell"/>
</dbReference>
<keyword evidence="5 9" id="KW-0238">DNA-binding</keyword>
<gene>
    <name evidence="13" type="ORF">DGYR_LOCUS9401</name>
</gene>